<dbReference type="InterPro" id="IPR038377">
    <property type="entry name" value="Na/Glc_symporter_sf"/>
</dbReference>
<dbReference type="GO" id="GO:0015293">
    <property type="term" value="F:symporter activity"/>
    <property type="evidence" value="ECO:0007669"/>
    <property type="project" value="TreeGrafter"/>
</dbReference>
<keyword evidence="3" id="KW-0813">Transport</keyword>
<reference evidence="13 14" key="1">
    <citation type="journal article" date="2017" name="PLoS Biol.">
        <title>The sea cucumber genome provides insights into morphological evolution and visceral regeneration.</title>
        <authorList>
            <person name="Zhang X."/>
            <person name="Sun L."/>
            <person name="Yuan J."/>
            <person name="Sun Y."/>
            <person name="Gao Y."/>
            <person name="Zhang L."/>
            <person name="Li S."/>
            <person name="Dai H."/>
            <person name="Hamel J.F."/>
            <person name="Liu C."/>
            <person name="Yu Y."/>
            <person name="Liu S."/>
            <person name="Lin W."/>
            <person name="Guo K."/>
            <person name="Jin S."/>
            <person name="Xu P."/>
            <person name="Storey K.B."/>
            <person name="Huan P."/>
            <person name="Zhang T."/>
            <person name="Zhou Y."/>
            <person name="Zhang J."/>
            <person name="Lin C."/>
            <person name="Li X."/>
            <person name="Xing L."/>
            <person name="Huo D."/>
            <person name="Sun M."/>
            <person name="Wang L."/>
            <person name="Mercier A."/>
            <person name="Li F."/>
            <person name="Yang H."/>
            <person name="Xiang J."/>
        </authorList>
    </citation>
    <scope>NUCLEOTIDE SEQUENCE [LARGE SCALE GENOMIC DNA]</scope>
    <source>
        <strain evidence="13">Shaxun</strain>
        <tissue evidence="13">Muscle</tissue>
    </source>
</reference>
<evidence type="ECO:0000256" key="7">
    <source>
        <dbReference type="ARBA" id="ARBA00023053"/>
    </source>
</evidence>
<evidence type="ECO:0000256" key="1">
    <source>
        <dbReference type="ARBA" id="ARBA00004651"/>
    </source>
</evidence>
<keyword evidence="8" id="KW-0406">Ion transport</keyword>
<evidence type="ECO:0000256" key="11">
    <source>
        <dbReference type="RuleBase" id="RU362091"/>
    </source>
</evidence>
<evidence type="ECO:0000256" key="8">
    <source>
        <dbReference type="ARBA" id="ARBA00023065"/>
    </source>
</evidence>
<evidence type="ECO:0000256" key="2">
    <source>
        <dbReference type="ARBA" id="ARBA00006434"/>
    </source>
</evidence>
<feature type="transmembrane region" description="Helical" evidence="12">
    <location>
        <begin position="135"/>
        <end position="160"/>
    </location>
</feature>
<comment type="caution">
    <text evidence="13">The sequence shown here is derived from an EMBL/GenBank/DDBJ whole genome shotgun (WGS) entry which is preliminary data.</text>
</comment>
<evidence type="ECO:0000256" key="6">
    <source>
        <dbReference type="ARBA" id="ARBA00022989"/>
    </source>
</evidence>
<protein>
    <submittedName>
        <fullName evidence="13">Putative sodium-dependent multivitamin transporter</fullName>
    </submittedName>
</protein>
<evidence type="ECO:0000313" key="13">
    <source>
        <dbReference type="EMBL" id="PIK55595.1"/>
    </source>
</evidence>
<evidence type="ECO:0000313" key="14">
    <source>
        <dbReference type="Proteomes" id="UP000230750"/>
    </source>
</evidence>
<evidence type="ECO:0000256" key="5">
    <source>
        <dbReference type="ARBA" id="ARBA00022692"/>
    </source>
</evidence>
<organism evidence="13 14">
    <name type="scientific">Stichopus japonicus</name>
    <name type="common">Sea cucumber</name>
    <dbReference type="NCBI Taxonomy" id="307972"/>
    <lineage>
        <taxon>Eukaryota</taxon>
        <taxon>Metazoa</taxon>
        <taxon>Echinodermata</taxon>
        <taxon>Eleutherozoa</taxon>
        <taxon>Echinozoa</taxon>
        <taxon>Holothuroidea</taxon>
        <taxon>Aspidochirotacea</taxon>
        <taxon>Aspidochirotida</taxon>
        <taxon>Stichopodidae</taxon>
        <taxon>Apostichopus</taxon>
    </lineage>
</organism>
<dbReference type="GO" id="GO:0005886">
    <property type="term" value="C:plasma membrane"/>
    <property type="evidence" value="ECO:0007669"/>
    <property type="project" value="UniProtKB-SubCell"/>
</dbReference>
<dbReference type="STRING" id="307972.A0A2G8L5Y2"/>
<keyword evidence="6 12" id="KW-1133">Transmembrane helix</keyword>
<dbReference type="InterPro" id="IPR001734">
    <property type="entry name" value="Na/solute_symporter"/>
</dbReference>
<dbReference type="PROSITE" id="PS50283">
    <property type="entry name" value="NA_SOLUT_SYMP_3"/>
    <property type="match status" value="1"/>
</dbReference>
<dbReference type="GO" id="GO:0006814">
    <property type="term" value="P:sodium ion transport"/>
    <property type="evidence" value="ECO:0007669"/>
    <property type="project" value="UniProtKB-KW"/>
</dbReference>
<dbReference type="PANTHER" id="PTHR42985:SF40">
    <property type="entry name" value="LD47995P-RELATED"/>
    <property type="match status" value="1"/>
</dbReference>
<feature type="transmembrane region" description="Helical" evidence="12">
    <location>
        <begin position="91"/>
        <end position="114"/>
    </location>
</feature>
<gene>
    <name evidence="13" type="ORF">BSL78_07497</name>
</gene>
<dbReference type="InterPro" id="IPR051163">
    <property type="entry name" value="Sodium:Solute_Symporter_SSF"/>
</dbReference>
<sequence>MANDGGSSMENLFQLHFVDYIVIGLMLLLSMCIGIYQALFSGGKQKTTHEYLLGNRQLGAFPVGISVFISVISAVTFIGNPAEVYINGPTFWLVSLNGFAVGLIITRTFIPVFYRLNVTSIYEYLELRFNKVVRMSAVIISVISGFIYMSFVIYAPALAISSITNLNLDLSIIVIGAVCTFYSSLGGIKAVIWADVFQEASPKGSLE</sequence>
<feature type="transmembrane region" description="Helical" evidence="12">
    <location>
        <begin position="20"/>
        <end position="39"/>
    </location>
</feature>
<dbReference type="Proteomes" id="UP000230750">
    <property type="component" value="Unassembled WGS sequence"/>
</dbReference>
<keyword evidence="14" id="KW-1185">Reference proteome</keyword>
<evidence type="ECO:0000256" key="10">
    <source>
        <dbReference type="ARBA" id="ARBA00023201"/>
    </source>
</evidence>
<evidence type="ECO:0000256" key="9">
    <source>
        <dbReference type="ARBA" id="ARBA00023136"/>
    </source>
</evidence>
<name>A0A2G8L5Y2_STIJA</name>
<keyword evidence="9 12" id="KW-0472">Membrane</keyword>
<keyword evidence="4" id="KW-1003">Cell membrane</keyword>
<evidence type="ECO:0000256" key="12">
    <source>
        <dbReference type="SAM" id="Phobius"/>
    </source>
</evidence>
<evidence type="ECO:0000256" key="4">
    <source>
        <dbReference type="ARBA" id="ARBA00022475"/>
    </source>
</evidence>
<accession>A0A2G8L5Y2</accession>
<evidence type="ECO:0000256" key="3">
    <source>
        <dbReference type="ARBA" id="ARBA00022448"/>
    </source>
</evidence>
<dbReference type="Gene3D" id="1.20.1730.10">
    <property type="entry name" value="Sodium/glucose cotransporter"/>
    <property type="match status" value="1"/>
</dbReference>
<comment type="subcellular location">
    <subcellularLocation>
        <location evidence="1">Cell membrane</location>
        <topology evidence="1">Multi-pass membrane protein</topology>
    </subcellularLocation>
</comment>
<dbReference type="AlphaFoldDB" id="A0A2G8L5Y2"/>
<keyword evidence="7" id="KW-0915">Sodium</keyword>
<feature type="transmembrane region" description="Helical" evidence="12">
    <location>
        <begin position="172"/>
        <end position="194"/>
    </location>
</feature>
<comment type="similarity">
    <text evidence="2 11">Belongs to the sodium:solute symporter (SSF) (TC 2.A.21) family.</text>
</comment>
<feature type="transmembrane region" description="Helical" evidence="12">
    <location>
        <begin position="60"/>
        <end position="79"/>
    </location>
</feature>
<dbReference type="EMBL" id="MRZV01000209">
    <property type="protein sequence ID" value="PIK55595.1"/>
    <property type="molecule type" value="Genomic_DNA"/>
</dbReference>
<proteinExistence type="inferred from homology"/>
<dbReference type="OrthoDB" id="6132759at2759"/>
<keyword evidence="5 12" id="KW-0812">Transmembrane</keyword>
<dbReference type="Pfam" id="PF00474">
    <property type="entry name" value="SSF"/>
    <property type="match status" value="1"/>
</dbReference>
<keyword evidence="10" id="KW-0739">Sodium transport</keyword>
<dbReference type="PANTHER" id="PTHR42985">
    <property type="entry name" value="SODIUM-COUPLED MONOCARBOXYLATE TRANSPORTER"/>
    <property type="match status" value="1"/>
</dbReference>